<dbReference type="GO" id="GO:0006355">
    <property type="term" value="P:regulation of DNA-templated transcription"/>
    <property type="evidence" value="ECO:0007669"/>
    <property type="project" value="InterPro"/>
</dbReference>
<dbReference type="InterPro" id="IPR002078">
    <property type="entry name" value="Sigma_54_int"/>
</dbReference>
<evidence type="ECO:0000259" key="4">
    <source>
        <dbReference type="PROSITE" id="PS50045"/>
    </source>
</evidence>
<accession>A0A4Y6ULQ7</accession>
<evidence type="ECO:0000256" key="3">
    <source>
        <dbReference type="ARBA" id="ARBA00023012"/>
    </source>
</evidence>
<dbReference type="Gene3D" id="3.40.50.300">
    <property type="entry name" value="P-loop containing nucleotide triphosphate hydrolases"/>
    <property type="match status" value="1"/>
</dbReference>
<feature type="domain" description="Sigma-54 factor interaction" evidence="4">
    <location>
        <begin position="1"/>
        <end position="132"/>
    </location>
</feature>
<dbReference type="SUPFAM" id="SSF46689">
    <property type="entry name" value="Homeodomain-like"/>
    <property type="match status" value="1"/>
</dbReference>
<evidence type="ECO:0000256" key="2">
    <source>
        <dbReference type="ARBA" id="ARBA00022840"/>
    </source>
</evidence>
<dbReference type="PROSITE" id="PS50045">
    <property type="entry name" value="SIGMA54_INTERACT_4"/>
    <property type="match status" value="1"/>
</dbReference>
<dbReference type="KEGG" id="ssam:E3D00_06915"/>
<dbReference type="Proteomes" id="UP000316313">
    <property type="component" value="Chromosome"/>
</dbReference>
<evidence type="ECO:0000313" key="6">
    <source>
        <dbReference type="Proteomes" id="UP000316313"/>
    </source>
</evidence>
<reference evidence="5 6" key="1">
    <citation type="submission" date="2019-03" db="EMBL/GenBank/DDBJ databases">
        <title>The complete genome sequence of Swingsia samuiensis NBRC107927(T).</title>
        <authorList>
            <person name="Chua K.-O."/>
            <person name="Chan K.-G."/>
            <person name="See-Too W.-S."/>
        </authorList>
    </citation>
    <scope>NUCLEOTIDE SEQUENCE [LARGE SCALE GENOMIC DNA]</scope>
    <source>
        <strain evidence="5 6">AH83</strain>
    </source>
</reference>
<dbReference type="GO" id="GO:0000160">
    <property type="term" value="P:phosphorelay signal transduction system"/>
    <property type="evidence" value="ECO:0007669"/>
    <property type="project" value="UniProtKB-KW"/>
</dbReference>
<dbReference type="EMBL" id="CP038141">
    <property type="protein sequence ID" value="QDH17321.1"/>
    <property type="molecule type" value="Genomic_DNA"/>
</dbReference>
<dbReference type="Gene3D" id="1.10.10.60">
    <property type="entry name" value="Homeodomain-like"/>
    <property type="match status" value="1"/>
</dbReference>
<dbReference type="InterPro" id="IPR027417">
    <property type="entry name" value="P-loop_NTPase"/>
</dbReference>
<dbReference type="GO" id="GO:0005524">
    <property type="term" value="F:ATP binding"/>
    <property type="evidence" value="ECO:0007669"/>
    <property type="project" value="UniProtKB-KW"/>
</dbReference>
<keyword evidence="6" id="KW-1185">Reference proteome</keyword>
<sequence>MNKIALRLKEVVPGQELRHAFLCGTSYDVRHEFARLLHTHGMHSEGPFIVASLMSLPSVLRDKSLFGAEQSGWIEQARGGTLLLDELDGLSLASQHRFVDAIIGLGAELRVIVGSRYEWDLLMTSGALHDELKKWMLQFSPHQIFSAGKIKELYPDARRHERTTSKSLSVALREYVERILETESEDLHTHFIEKVERPLITAVLKYTSGNQLKASSILGLNRNTLRKKIQSLGIQISKGSNE</sequence>
<dbReference type="InterPro" id="IPR009057">
    <property type="entry name" value="Homeodomain-like_sf"/>
</dbReference>
<keyword evidence="3" id="KW-0902">Two-component regulatory system</keyword>
<gene>
    <name evidence="5" type="ORF">E3D00_06915</name>
</gene>
<evidence type="ECO:0000313" key="5">
    <source>
        <dbReference type="EMBL" id="QDH17321.1"/>
    </source>
</evidence>
<dbReference type="Pfam" id="PF00158">
    <property type="entry name" value="Sigma54_activat"/>
    <property type="match status" value="1"/>
</dbReference>
<dbReference type="RefSeq" id="WP_141461156.1">
    <property type="nucleotide sequence ID" value="NZ_CP038141.1"/>
</dbReference>
<dbReference type="AlphaFoldDB" id="A0A4Y6ULQ7"/>
<keyword evidence="2" id="KW-0067">ATP-binding</keyword>
<proteinExistence type="predicted"/>
<name>A0A4Y6ULQ7_9PROT</name>
<evidence type="ECO:0000256" key="1">
    <source>
        <dbReference type="ARBA" id="ARBA00022741"/>
    </source>
</evidence>
<dbReference type="SUPFAM" id="SSF52540">
    <property type="entry name" value="P-loop containing nucleoside triphosphate hydrolases"/>
    <property type="match status" value="1"/>
</dbReference>
<protein>
    <submittedName>
        <fullName evidence="5">Nitrogen assimilation regulator</fullName>
    </submittedName>
</protein>
<dbReference type="GO" id="GO:0043565">
    <property type="term" value="F:sequence-specific DNA binding"/>
    <property type="evidence" value="ECO:0007669"/>
    <property type="project" value="InterPro"/>
</dbReference>
<organism evidence="5 6">
    <name type="scientific">Swingsia samuiensis</name>
    <dbReference type="NCBI Taxonomy" id="1293412"/>
    <lineage>
        <taxon>Bacteria</taxon>
        <taxon>Pseudomonadati</taxon>
        <taxon>Pseudomonadota</taxon>
        <taxon>Alphaproteobacteria</taxon>
        <taxon>Acetobacterales</taxon>
        <taxon>Acetobacteraceae</taxon>
        <taxon>Swingsia</taxon>
    </lineage>
</organism>
<dbReference type="PRINTS" id="PR01590">
    <property type="entry name" value="HTHFIS"/>
</dbReference>
<dbReference type="PANTHER" id="PTHR32071">
    <property type="entry name" value="TRANSCRIPTIONAL REGULATORY PROTEIN"/>
    <property type="match status" value="1"/>
</dbReference>
<dbReference type="Pfam" id="PF02954">
    <property type="entry name" value="HTH_8"/>
    <property type="match status" value="1"/>
</dbReference>
<dbReference type="InterPro" id="IPR002197">
    <property type="entry name" value="HTH_Fis"/>
</dbReference>
<keyword evidence="1" id="KW-0547">Nucleotide-binding</keyword>
<dbReference type="OrthoDB" id="9802388at2"/>